<name>E1RIN6_METP4</name>
<dbReference type="GO" id="GO:0008080">
    <property type="term" value="F:N-acetyltransferase activity"/>
    <property type="evidence" value="ECO:0007669"/>
    <property type="project" value="InterPro"/>
</dbReference>
<dbReference type="SUPFAM" id="SSF55729">
    <property type="entry name" value="Acyl-CoA N-acyltransferases (Nat)"/>
    <property type="match status" value="1"/>
</dbReference>
<gene>
    <name evidence="4" type="ordered locus">Mpet_1876</name>
</gene>
<dbReference type="RefSeq" id="WP_013329805.1">
    <property type="nucleotide sequence ID" value="NC_014507.1"/>
</dbReference>
<dbReference type="CDD" id="cd04301">
    <property type="entry name" value="NAT_SF"/>
    <property type="match status" value="1"/>
</dbReference>
<dbReference type="STRING" id="679926.Mpet_1876"/>
<feature type="domain" description="N-acetyltransferase" evidence="3">
    <location>
        <begin position="6"/>
        <end position="139"/>
    </location>
</feature>
<keyword evidence="2" id="KW-0012">Acyltransferase</keyword>
<evidence type="ECO:0000313" key="5">
    <source>
        <dbReference type="Proteomes" id="UP000006565"/>
    </source>
</evidence>
<reference evidence="4 5" key="1">
    <citation type="journal article" date="2010" name="Stand. Genomic Sci.">
        <title>Complete genome sequence of Methanoplanus petrolearius type strain (SEBR 4847).</title>
        <authorList>
            <person name="Brambilla E."/>
            <person name="Djao O.D."/>
            <person name="Daligault H."/>
            <person name="Lapidus A."/>
            <person name="Lucas S."/>
            <person name="Hammon N."/>
            <person name="Nolan M."/>
            <person name="Tice H."/>
            <person name="Cheng J.F."/>
            <person name="Han C."/>
            <person name="Tapia R."/>
            <person name="Goodwin L."/>
            <person name="Pitluck S."/>
            <person name="Liolios K."/>
            <person name="Ivanova N."/>
            <person name="Mavromatis K."/>
            <person name="Mikhailova N."/>
            <person name="Pati A."/>
            <person name="Chen A."/>
            <person name="Palaniappan K."/>
            <person name="Land M."/>
            <person name="Hauser L."/>
            <person name="Chang Y.J."/>
            <person name="Jeffries C.D."/>
            <person name="Rohde M."/>
            <person name="Spring S."/>
            <person name="Sikorski J."/>
            <person name="Goker M."/>
            <person name="Woyke T."/>
            <person name="Bristow J."/>
            <person name="Eisen J.A."/>
            <person name="Markowitz V."/>
            <person name="Hugenholtz P."/>
            <person name="Kyrpides N.C."/>
            <person name="Klenk H.P."/>
        </authorList>
    </citation>
    <scope>NUCLEOTIDE SEQUENCE [LARGE SCALE GENOMIC DNA]</scope>
    <source>
        <strain evidence="5">DSM 11571 / OCM 486 / SEBR 4847</strain>
    </source>
</reference>
<dbReference type="EMBL" id="CP002117">
    <property type="protein sequence ID" value="ADN36628.1"/>
    <property type="molecule type" value="Genomic_DNA"/>
</dbReference>
<keyword evidence="5" id="KW-1185">Reference proteome</keyword>
<dbReference type="GO" id="GO:0005737">
    <property type="term" value="C:cytoplasm"/>
    <property type="evidence" value="ECO:0007669"/>
    <property type="project" value="TreeGrafter"/>
</dbReference>
<dbReference type="HOGENOM" id="CLU_086503_3_2_2"/>
<proteinExistence type="predicted"/>
<dbReference type="eggNOG" id="arCOG00839">
    <property type="taxonomic scope" value="Archaea"/>
</dbReference>
<dbReference type="InterPro" id="IPR016181">
    <property type="entry name" value="Acyl_CoA_acyltransferase"/>
</dbReference>
<evidence type="ECO:0000259" key="3">
    <source>
        <dbReference type="PROSITE" id="PS51186"/>
    </source>
</evidence>
<keyword evidence="1 4" id="KW-0808">Transferase</keyword>
<accession>E1RIN6</accession>
<dbReference type="PROSITE" id="PS51186">
    <property type="entry name" value="GNAT"/>
    <property type="match status" value="1"/>
</dbReference>
<dbReference type="KEGG" id="mpi:Mpet_1876"/>
<dbReference type="AlphaFoldDB" id="E1RIN6"/>
<protein>
    <submittedName>
        <fullName evidence="4">GCN5-related N-acetyltransferase</fullName>
    </submittedName>
</protein>
<evidence type="ECO:0000256" key="1">
    <source>
        <dbReference type="ARBA" id="ARBA00022679"/>
    </source>
</evidence>
<organism evidence="4 5">
    <name type="scientific">Methanolacinia petrolearia (strain DSM 11571 / OCM 486 / SEBR 4847)</name>
    <name type="common">Methanoplanus petrolearius</name>
    <dbReference type="NCBI Taxonomy" id="679926"/>
    <lineage>
        <taxon>Archaea</taxon>
        <taxon>Methanobacteriati</taxon>
        <taxon>Methanobacteriota</taxon>
        <taxon>Stenosarchaea group</taxon>
        <taxon>Methanomicrobia</taxon>
        <taxon>Methanomicrobiales</taxon>
        <taxon>Methanomicrobiaceae</taxon>
        <taxon>Methanolacinia</taxon>
    </lineage>
</organism>
<dbReference type="GeneID" id="9744353"/>
<dbReference type="PANTHER" id="PTHR43626:SF4">
    <property type="entry name" value="GCN5-RELATED N-ACETYLTRANSFERASE 2, CHLOROPLASTIC"/>
    <property type="match status" value="1"/>
</dbReference>
<dbReference type="InterPro" id="IPR045039">
    <property type="entry name" value="NSI-like"/>
</dbReference>
<evidence type="ECO:0000313" key="4">
    <source>
        <dbReference type="EMBL" id="ADN36628.1"/>
    </source>
</evidence>
<sequence>MKDTNIEISIIKDWNIEEIIDLYREGGWWKEEWDPDEIKPLISGSFLFAVAINKKNRAVGMGRVISDGSSDGYVQDLVVRSDYRGTGLGRRILKTLVAESRKRGLSWIGLIAEPGTSKFYEKEGFSIMDDHIPMVLRFYDD</sequence>
<dbReference type="Proteomes" id="UP000006565">
    <property type="component" value="Chromosome"/>
</dbReference>
<evidence type="ECO:0000256" key="2">
    <source>
        <dbReference type="ARBA" id="ARBA00023315"/>
    </source>
</evidence>
<dbReference type="InterPro" id="IPR000182">
    <property type="entry name" value="GNAT_dom"/>
</dbReference>
<dbReference type="PANTHER" id="PTHR43626">
    <property type="entry name" value="ACYL-COA N-ACYLTRANSFERASE"/>
    <property type="match status" value="1"/>
</dbReference>
<dbReference type="Gene3D" id="3.40.630.30">
    <property type="match status" value="1"/>
</dbReference>
<dbReference type="Pfam" id="PF13508">
    <property type="entry name" value="Acetyltransf_7"/>
    <property type="match status" value="1"/>
</dbReference>